<evidence type="ECO:0000256" key="3">
    <source>
        <dbReference type="ARBA" id="ARBA00022801"/>
    </source>
</evidence>
<dbReference type="OrthoDB" id="9764363at2"/>
<dbReference type="SUPFAM" id="SSF52096">
    <property type="entry name" value="ClpP/crotonase"/>
    <property type="match status" value="2"/>
</dbReference>
<dbReference type="Gene3D" id="3.90.226.10">
    <property type="entry name" value="2-enoyl-CoA Hydratase, Chain A, domain 1"/>
    <property type="match status" value="3"/>
</dbReference>
<dbReference type="GO" id="GO:0006508">
    <property type="term" value="P:proteolysis"/>
    <property type="evidence" value="ECO:0007669"/>
    <property type="project" value="UniProtKB-KW"/>
</dbReference>
<feature type="domain" description="Peptidase S49" evidence="5">
    <location>
        <begin position="374"/>
        <end position="530"/>
    </location>
</feature>
<dbReference type="PANTHER" id="PTHR33209:SF1">
    <property type="entry name" value="PEPTIDASE S49 DOMAIN-CONTAINING PROTEIN"/>
    <property type="match status" value="1"/>
</dbReference>
<name>A0A4P2QCG3_SORCE</name>
<dbReference type="Pfam" id="PF01343">
    <property type="entry name" value="Peptidase_S49"/>
    <property type="match status" value="2"/>
</dbReference>
<organism evidence="6 7">
    <name type="scientific">Sorangium cellulosum</name>
    <name type="common">Polyangium cellulosum</name>
    <dbReference type="NCBI Taxonomy" id="56"/>
    <lineage>
        <taxon>Bacteria</taxon>
        <taxon>Pseudomonadati</taxon>
        <taxon>Myxococcota</taxon>
        <taxon>Polyangia</taxon>
        <taxon>Polyangiales</taxon>
        <taxon>Polyangiaceae</taxon>
        <taxon>Sorangium</taxon>
    </lineage>
</organism>
<dbReference type="InterPro" id="IPR047217">
    <property type="entry name" value="S49_SppA_67K_type_N"/>
</dbReference>
<gene>
    <name evidence="6" type="ORF">SOCEGT47_079260</name>
</gene>
<proteinExistence type="inferred from homology"/>
<dbReference type="GO" id="GO:0008236">
    <property type="term" value="F:serine-type peptidase activity"/>
    <property type="evidence" value="ECO:0007669"/>
    <property type="project" value="UniProtKB-KW"/>
</dbReference>
<evidence type="ECO:0000256" key="2">
    <source>
        <dbReference type="ARBA" id="ARBA00022670"/>
    </source>
</evidence>
<accession>A0A4P2QCG3</accession>
<comment type="similarity">
    <text evidence="1">Belongs to the peptidase S49 family.</text>
</comment>
<keyword evidence="2" id="KW-0645">Protease</keyword>
<keyword evidence="4" id="KW-0720">Serine protease</keyword>
<dbReference type="RefSeq" id="WP_129355535.1">
    <property type="nucleotide sequence ID" value="NZ_CP012670.1"/>
</dbReference>
<reference evidence="6 7" key="1">
    <citation type="submission" date="2015-09" db="EMBL/GenBank/DDBJ databases">
        <title>Sorangium comparison.</title>
        <authorList>
            <person name="Zaburannyi N."/>
            <person name="Bunk B."/>
            <person name="Overmann J."/>
            <person name="Mueller R."/>
        </authorList>
    </citation>
    <scope>NUCLEOTIDE SEQUENCE [LARGE SCALE GENOMIC DNA]</scope>
    <source>
        <strain evidence="6 7">So ceGT47</strain>
    </source>
</reference>
<keyword evidence="3" id="KW-0378">Hydrolase</keyword>
<evidence type="ECO:0000259" key="5">
    <source>
        <dbReference type="Pfam" id="PF01343"/>
    </source>
</evidence>
<dbReference type="EMBL" id="CP012670">
    <property type="protein sequence ID" value="AUX27339.1"/>
    <property type="molecule type" value="Genomic_DNA"/>
</dbReference>
<evidence type="ECO:0000313" key="7">
    <source>
        <dbReference type="Proteomes" id="UP000295781"/>
    </source>
</evidence>
<sequence length="622" mass="64857">MSERRERRRGWTCVGALAVAASIAGCTGRERASLPAPPAGSPGEPAVVEIDLSRGLPESAPAAIFGPPSRRTHVQLVQSLRKLSEAKSAKGFLVRLGTSRLAFARAHEIGRTLGEIREAGRPVVCHADEYNNATILLAATGCGKLWLSPAGQVDTVGIAAQLVFAKGLLDKLNVDVDFLQVGKFKGASEPFTREGSSPEARQSLEAALGGLREAWLSAIVEGRGKPELREAVEDGPFAPEEAKARGLVDALGDLEDAREDAKKLAGTELSVPRFGGAERDPSLSRSLVDVFRTFSGASALGAPHVTVVPAIGGITMTASGVPLGSSDGIGERELGRVLTRLAKDTSTKAVVLRIDSPGGSALASDLLWQKLMRLRKEKPLVVSIGGMAASGGYYLACAGTKILAEPTSIIGSIGVVGGKFSVGKALSELGINAETVAANPDPERAARAAYMSALTPWDEPTRARVLAFMEATYDLFLDRITEGRNLPRETIAPSAEGRIFGGVEAKERSLVDELGGLDRAIELARELAKLPADAPVEIEQDDGGLLELLAAGDESAESGGEGGAGAPDRAALKARARDAMAGALLPEWLDVAPELGTFATSMAPLLAGERALAALPFAVTLR</sequence>
<dbReference type="CDD" id="cd07018">
    <property type="entry name" value="S49_SppA_67K_type"/>
    <property type="match status" value="1"/>
</dbReference>
<evidence type="ECO:0000256" key="1">
    <source>
        <dbReference type="ARBA" id="ARBA00008683"/>
    </source>
</evidence>
<evidence type="ECO:0000313" key="6">
    <source>
        <dbReference type="EMBL" id="AUX27339.1"/>
    </source>
</evidence>
<dbReference type="PANTHER" id="PTHR33209">
    <property type="entry name" value="PROTEASE 4"/>
    <property type="match status" value="1"/>
</dbReference>
<dbReference type="InterPro" id="IPR029045">
    <property type="entry name" value="ClpP/crotonase-like_dom_sf"/>
</dbReference>
<evidence type="ECO:0000256" key="4">
    <source>
        <dbReference type="ARBA" id="ARBA00022825"/>
    </source>
</evidence>
<dbReference type="AlphaFoldDB" id="A0A4P2QCG3"/>
<feature type="domain" description="Peptidase S49" evidence="5">
    <location>
        <begin position="117"/>
        <end position="266"/>
    </location>
</feature>
<protein>
    <submittedName>
        <fullName evidence="6">Signal peptide peptidase</fullName>
    </submittedName>
</protein>
<dbReference type="CDD" id="cd07023">
    <property type="entry name" value="S49_Sppa_N_C"/>
    <property type="match status" value="1"/>
</dbReference>
<dbReference type="InterPro" id="IPR002142">
    <property type="entry name" value="Peptidase_S49"/>
</dbReference>
<dbReference type="Proteomes" id="UP000295781">
    <property type="component" value="Chromosome"/>
</dbReference>
<dbReference type="PROSITE" id="PS51257">
    <property type="entry name" value="PROKAR_LIPOPROTEIN"/>
    <property type="match status" value="1"/>
</dbReference>
<dbReference type="InterPro" id="IPR047272">
    <property type="entry name" value="S49_SppA_C"/>
</dbReference>